<dbReference type="PANTHER" id="PTHR43130">
    <property type="entry name" value="ARAC-FAMILY TRANSCRIPTIONAL REGULATOR"/>
    <property type="match status" value="1"/>
</dbReference>
<evidence type="ECO:0000259" key="4">
    <source>
        <dbReference type="PROSITE" id="PS01124"/>
    </source>
</evidence>
<dbReference type="InterPro" id="IPR052158">
    <property type="entry name" value="INH-QAR"/>
</dbReference>
<dbReference type="Pfam" id="PF12833">
    <property type="entry name" value="HTH_18"/>
    <property type="match status" value="1"/>
</dbReference>
<dbReference type="GO" id="GO:0043565">
    <property type="term" value="F:sequence-specific DNA binding"/>
    <property type="evidence" value="ECO:0007669"/>
    <property type="project" value="InterPro"/>
</dbReference>
<accession>A0A0C1MJP9</accession>
<evidence type="ECO:0000256" key="1">
    <source>
        <dbReference type="ARBA" id="ARBA00023015"/>
    </source>
</evidence>
<keyword evidence="3" id="KW-0804">Transcription</keyword>
<dbReference type="InterPro" id="IPR018062">
    <property type="entry name" value="HTH_AraC-typ_CS"/>
</dbReference>
<sequence length="329" mass="37093">MQKVKIALTLYEQLLITSVTLPVEMLRAGEAYAKRHNKDAYKPLEIHCLSENGGPVESSIGMSMAVQTDFQALETYDYVIVPSIWRNPRPVVRHNPKLARNLGDAWEQGATIIGVGTGVCFLAESGILNGHSATTHWHYANQFMKSYPSVDLKPDYFITQSDRLYTVASLNALADVVVHLIGQFYGKDAANHVQQNFSHEIRKPYEEQRYLEGAVDRYSDEQIAAIQFWLKNNASSVESLASVAQQFDMSYRSFNRRFKVATGKTAIAYLQEVRLQQACELLASSNLSIQEIALTVGFNSQSQLSRAFKDHMNQTPSAYRKIVRKKLFS</sequence>
<name>A0A0C1MJP9_9GAMM</name>
<keyword evidence="2" id="KW-0238">DNA-binding</keyword>
<dbReference type="OrthoDB" id="9803764at2"/>
<dbReference type="PANTHER" id="PTHR43130:SF11">
    <property type="entry name" value="TRANSCRIPTIONAL REGULATORY PROTEIN"/>
    <property type="match status" value="1"/>
</dbReference>
<evidence type="ECO:0000313" key="5">
    <source>
        <dbReference type="EMBL" id="KID57239.1"/>
    </source>
</evidence>
<dbReference type="AlphaFoldDB" id="A0A0C1MJP9"/>
<dbReference type="RefSeq" id="WP_039609012.1">
    <property type="nucleotide sequence ID" value="NZ_JWIC01000005.1"/>
</dbReference>
<dbReference type="InterPro" id="IPR029062">
    <property type="entry name" value="Class_I_gatase-like"/>
</dbReference>
<dbReference type="EMBL" id="JWIC01000005">
    <property type="protein sequence ID" value="KID57239.1"/>
    <property type="molecule type" value="Genomic_DNA"/>
</dbReference>
<feature type="domain" description="HTH araC/xylS-type" evidence="4">
    <location>
        <begin position="224"/>
        <end position="322"/>
    </location>
</feature>
<dbReference type="Pfam" id="PF01965">
    <property type="entry name" value="DJ-1_PfpI"/>
    <property type="match status" value="1"/>
</dbReference>
<dbReference type="PROSITE" id="PS01124">
    <property type="entry name" value="HTH_ARAC_FAMILY_2"/>
    <property type="match status" value="1"/>
</dbReference>
<dbReference type="InterPro" id="IPR002818">
    <property type="entry name" value="DJ-1/PfpI"/>
</dbReference>
<dbReference type="InterPro" id="IPR009057">
    <property type="entry name" value="Homeodomain-like_sf"/>
</dbReference>
<dbReference type="PROSITE" id="PS00041">
    <property type="entry name" value="HTH_ARAC_FAMILY_1"/>
    <property type="match status" value="1"/>
</dbReference>
<evidence type="ECO:0000256" key="2">
    <source>
        <dbReference type="ARBA" id="ARBA00023125"/>
    </source>
</evidence>
<dbReference type="GO" id="GO:0003700">
    <property type="term" value="F:DNA-binding transcription factor activity"/>
    <property type="evidence" value="ECO:0007669"/>
    <property type="project" value="InterPro"/>
</dbReference>
<keyword evidence="1" id="KW-0805">Transcription regulation</keyword>
<dbReference type="SMART" id="SM00342">
    <property type="entry name" value="HTH_ARAC"/>
    <property type="match status" value="1"/>
</dbReference>
<reference evidence="5 6" key="1">
    <citation type="submission" date="2014-12" db="EMBL/GenBank/DDBJ databases">
        <title>Draft Genome Sequence of Pseudoalteromonas luteoviolacea HI1.</title>
        <authorList>
            <person name="Asahina A.Y."/>
            <person name="Hadfield M.G."/>
        </authorList>
    </citation>
    <scope>NUCLEOTIDE SEQUENCE [LARGE SCALE GENOMIC DNA]</scope>
    <source>
        <strain evidence="5 6">HI1</strain>
    </source>
</reference>
<dbReference type="InterPro" id="IPR018060">
    <property type="entry name" value="HTH_AraC"/>
</dbReference>
<evidence type="ECO:0000313" key="6">
    <source>
        <dbReference type="Proteomes" id="UP000031327"/>
    </source>
</evidence>
<dbReference type="CDD" id="cd03138">
    <property type="entry name" value="GATase1_AraC_2"/>
    <property type="match status" value="1"/>
</dbReference>
<evidence type="ECO:0000256" key="3">
    <source>
        <dbReference type="ARBA" id="ARBA00023163"/>
    </source>
</evidence>
<dbReference type="SUPFAM" id="SSF52317">
    <property type="entry name" value="Class I glutamine amidotransferase-like"/>
    <property type="match status" value="1"/>
</dbReference>
<dbReference type="Proteomes" id="UP000031327">
    <property type="component" value="Unassembled WGS sequence"/>
</dbReference>
<dbReference type="Gene3D" id="3.40.50.880">
    <property type="match status" value="1"/>
</dbReference>
<dbReference type="Gene3D" id="1.10.10.60">
    <property type="entry name" value="Homeodomain-like"/>
    <property type="match status" value="2"/>
</dbReference>
<proteinExistence type="predicted"/>
<protein>
    <submittedName>
        <fullName evidence="5">AraC family transcriptional regulator</fullName>
    </submittedName>
</protein>
<comment type="caution">
    <text evidence="5">The sequence shown here is derived from an EMBL/GenBank/DDBJ whole genome shotgun (WGS) entry which is preliminary data.</text>
</comment>
<gene>
    <name evidence="5" type="ORF">JF50_08380</name>
</gene>
<dbReference type="SUPFAM" id="SSF46689">
    <property type="entry name" value="Homeodomain-like"/>
    <property type="match status" value="2"/>
</dbReference>
<organism evidence="5 6">
    <name type="scientific">Pseudoalteromonas luteoviolacea</name>
    <dbReference type="NCBI Taxonomy" id="43657"/>
    <lineage>
        <taxon>Bacteria</taxon>
        <taxon>Pseudomonadati</taxon>
        <taxon>Pseudomonadota</taxon>
        <taxon>Gammaproteobacteria</taxon>
        <taxon>Alteromonadales</taxon>
        <taxon>Pseudoalteromonadaceae</taxon>
        <taxon>Pseudoalteromonas</taxon>
    </lineage>
</organism>